<dbReference type="Pfam" id="PF12796">
    <property type="entry name" value="Ank_2"/>
    <property type="match status" value="3"/>
</dbReference>
<dbReference type="PROSITE" id="PS50297">
    <property type="entry name" value="ANK_REP_REGION"/>
    <property type="match status" value="7"/>
</dbReference>
<feature type="compositionally biased region" description="Polar residues" evidence="13">
    <location>
        <begin position="7"/>
        <end position="24"/>
    </location>
</feature>
<proteinExistence type="predicted"/>
<evidence type="ECO:0000256" key="13">
    <source>
        <dbReference type="SAM" id="MobiDB-lite"/>
    </source>
</evidence>
<feature type="transmembrane region" description="Helical" evidence="14">
    <location>
        <begin position="1235"/>
        <end position="1261"/>
    </location>
</feature>
<sequence>MKMNKPHTMTDNLMSSGRDTNGNTPQSPSSLPLPNSEDPSHTITANKNSPTFNYNDYSKHKENIRVTRSDPLATTSSPAIKQSFQLLKKRASQHQHQNQQHQQHPPSRERRARWLRDKMSLNKPKDVDNDPGQYANAYNQNQSQKKSNIKWQKYNSFKRTNGDSGFQDQSSQSPLSSPSTRKTQGRRRTQGKFNSFDYPYQTSYFSEDESKGSRYHSGYDPYQHQPYYFREQRSWNQARRRSSEDLHRQRLRAGLSLPVQIFGGAIGDYTQSTDDDNHRHHHKYLGSQSVGGIDDEDEDGGDDDEEVVEEGEEVDKTTQAQHLYLSRQTRLPYPHYRRNIQDGNNLGTTNRSRSQSPCSITSESAESQGDCEKALDPPRLSIPNGGVGGTSSSGGGGGAALLGVGGGGLIGGGYSNNGRKLSVLFSSYDAWNEEHIVQSFKELNNPTATSIFEAAWSGNLEGLKEILEDEENLSRLKEDGWRDNEGRTPLHLVSACGHVPCVEFLLSKGAEVNSCDSNEKATPLSCAASCGSVAVLQVLLDHGADVNAGYEHGKTALHWAIQAGSVDCAKSLLDAGAKQNPPQVYSETPLHVAAALGDPVCLQLLLDYGADVNLCKGSNRSTALHLSAEEGSAACLRLLLKAGASHSAKDIRGHTALHVAATCDADAVIALVKAGADPNSVDANGRTPLHCAVARGSRAAECVRLLVESGADIDAQDNYGYTPLHLSAVNESSQCASILLHHGSDVTLKTNAGTNALSLLVRRIPDVMRYLVDRLDSAVTIHDHDPGDPDCEVRLDFRAIVPNCERRLSGKGKNKKNVTSSAGGGSSGGGGGGKDKDYFQKPHKETEFLICLLAAGNKKILAHPLSEAFLTLKWRRVRKFFWASLLFQIALVALFTMYVVEVYLIRCPYRRPTEMEPFHYQNYHADVTEPPPLPPDSKKTEDFIKPIESSPNITQPTLQLIHPKSHNLTKREADITFSWFGFVPKKKKKQRKSNQMKIDSRAEVEGRSPQTTTKRPRSRGNNIITPPPGYYGPIVEHPTTAEPESESEEDSSSARMEPIPCEFTPGLQIIWVMLVVFATLMAIKEIFQLVQSPISYIVSSENWGQWLLISSVVITAWSSPELQFELAYWQYPAAACGIFLAWGLMLLQVGRFPALGLYVQMLGKVAANFGLFILAYACLLIAFALAFCVLFPEHPPYSSVALSILKVFTMMVGEVDYEDLFYSPKRVEDPIVFPITAHLLYGAFVVIVTIVLMNLLVGLAVHDIQGLQKGAKLNRLSRQTALISRLESFIFSKRLQSALPNTVGSLLQKSALLVPSSYNWSYYFRPNDPRDKRLPKDIKLASVRLAASRHSSSKKAHSHGHLIHGDNITRPVSSVSHHNSVLLQHPEIAVRRIEQRLDHLQTQLDKAMKTINCRMDAVFKVLLEQAEERPHRRKGSDNDNVFLDSYTPGKSPSASPSPSVAFKKPSFSTPPVILKDVSCEKG</sequence>
<feature type="compositionally biased region" description="Polar residues" evidence="13">
    <location>
        <begin position="149"/>
        <end position="159"/>
    </location>
</feature>
<dbReference type="InterPro" id="IPR052076">
    <property type="entry name" value="TRP_cation_channel"/>
</dbReference>
<evidence type="ECO:0000259" key="15">
    <source>
        <dbReference type="Pfam" id="PF00520"/>
    </source>
</evidence>
<feature type="repeat" description="ANK" evidence="12">
    <location>
        <begin position="485"/>
        <end position="517"/>
    </location>
</feature>
<dbReference type="InterPro" id="IPR005821">
    <property type="entry name" value="Ion_trans_dom"/>
</dbReference>
<feature type="repeat" description="ANK" evidence="12">
    <location>
        <begin position="552"/>
        <end position="584"/>
    </location>
</feature>
<feature type="compositionally biased region" description="Low complexity" evidence="13">
    <location>
        <begin position="133"/>
        <end position="146"/>
    </location>
</feature>
<feature type="repeat" description="ANK" evidence="12">
    <location>
        <begin position="519"/>
        <end position="551"/>
    </location>
</feature>
<feature type="region of interest" description="Disordered" evidence="13">
    <location>
        <begin position="1"/>
        <end position="195"/>
    </location>
</feature>
<evidence type="ECO:0000256" key="10">
    <source>
        <dbReference type="ARBA" id="ARBA00023180"/>
    </source>
</evidence>
<evidence type="ECO:0000256" key="12">
    <source>
        <dbReference type="PROSITE-ProRule" id="PRU00023"/>
    </source>
</evidence>
<feature type="compositionally biased region" description="Gly residues" evidence="13">
    <location>
        <begin position="385"/>
        <end position="394"/>
    </location>
</feature>
<feature type="compositionally biased region" description="Polar residues" evidence="13">
    <location>
        <begin position="72"/>
        <end position="85"/>
    </location>
</feature>
<keyword evidence="10" id="KW-0325">Glycoprotein</keyword>
<feature type="compositionally biased region" description="Gly residues" evidence="13">
    <location>
        <begin position="822"/>
        <end position="832"/>
    </location>
</feature>
<feature type="compositionally biased region" description="Polar residues" evidence="13">
    <location>
        <begin position="317"/>
        <end position="329"/>
    </location>
</feature>
<dbReference type="PANTHER" id="PTHR47143">
    <property type="entry name" value="TRANSIENT RECEPTOR POTENTIAL CATION CHANNEL PROTEIN PAINLESS"/>
    <property type="match status" value="1"/>
</dbReference>
<dbReference type="PRINTS" id="PR01415">
    <property type="entry name" value="ANKYRIN"/>
</dbReference>
<reference evidence="16 17" key="1">
    <citation type="submission" date="2024-08" db="EMBL/GenBank/DDBJ databases">
        <authorList>
            <person name="Cucini C."/>
            <person name="Frati F."/>
        </authorList>
    </citation>
    <scope>NUCLEOTIDE SEQUENCE [LARGE SCALE GENOMIC DNA]</scope>
</reference>
<dbReference type="PROSITE" id="PS50088">
    <property type="entry name" value="ANK_REPEAT"/>
    <property type="match status" value="7"/>
</dbReference>
<evidence type="ECO:0000256" key="11">
    <source>
        <dbReference type="ARBA" id="ARBA00023303"/>
    </source>
</evidence>
<feature type="repeat" description="ANK" evidence="12">
    <location>
        <begin position="684"/>
        <end position="718"/>
    </location>
</feature>
<feature type="compositionally biased region" description="Low complexity" evidence="13">
    <location>
        <begin position="94"/>
        <end position="104"/>
    </location>
</feature>
<evidence type="ECO:0000256" key="14">
    <source>
        <dbReference type="SAM" id="Phobius"/>
    </source>
</evidence>
<keyword evidence="6 14" id="KW-1133">Transmembrane helix</keyword>
<dbReference type="InterPro" id="IPR036770">
    <property type="entry name" value="Ankyrin_rpt-contain_sf"/>
</dbReference>
<keyword evidence="17" id="KW-1185">Reference proteome</keyword>
<organism evidence="16 17">
    <name type="scientific">Orchesella dallaii</name>
    <dbReference type="NCBI Taxonomy" id="48710"/>
    <lineage>
        <taxon>Eukaryota</taxon>
        <taxon>Metazoa</taxon>
        <taxon>Ecdysozoa</taxon>
        <taxon>Arthropoda</taxon>
        <taxon>Hexapoda</taxon>
        <taxon>Collembola</taxon>
        <taxon>Entomobryomorpha</taxon>
        <taxon>Entomobryoidea</taxon>
        <taxon>Orchesellidae</taxon>
        <taxon>Orchesellinae</taxon>
        <taxon>Orchesella</taxon>
    </lineage>
</organism>
<feature type="repeat" description="ANK" evidence="12">
    <location>
        <begin position="619"/>
        <end position="651"/>
    </location>
</feature>
<dbReference type="InterPro" id="IPR002110">
    <property type="entry name" value="Ankyrin_rpt"/>
</dbReference>
<evidence type="ECO:0000256" key="1">
    <source>
        <dbReference type="ARBA" id="ARBA00004141"/>
    </source>
</evidence>
<feature type="repeat" description="ANK" evidence="12">
    <location>
        <begin position="719"/>
        <end position="751"/>
    </location>
</feature>
<accession>A0ABP1Q8P9</accession>
<feature type="transmembrane region" description="Helical" evidence="14">
    <location>
        <begin position="1131"/>
        <end position="1149"/>
    </location>
</feature>
<evidence type="ECO:0000256" key="4">
    <source>
        <dbReference type="ARBA" id="ARBA00022692"/>
    </source>
</evidence>
<feature type="repeat" description="ANK" evidence="12">
    <location>
        <begin position="585"/>
        <end position="617"/>
    </location>
</feature>
<keyword evidence="3" id="KW-0716">Sensory transduction</keyword>
<feature type="compositionally biased region" description="Basic and acidic residues" evidence="13">
    <location>
        <begin position="57"/>
        <end position="68"/>
    </location>
</feature>
<dbReference type="PANTHER" id="PTHR47143:SF1">
    <property type="entry name" value="ION_TRANS DOMAIN-CONTAINING PROTEIN"/>
    <property type="match status" value="1"/>
</dbReference>
<evidence type="ECO:0000256" key="6">
    <source>
        <dbReference type="ARBA" id="ARBA00022989"/>
    </source>
</evidence>
<keyword evidence="5" id="KW-0677">Repeat</keyword>
<evidence type="ECO:0000256" key="8">
    <source>
        <dbReference type="ARBA" id="ARBA00023065"/>
    </source>
</evidence>
<feature type="region of interest" description="Disordered" evidence="13">
    <location>
        <begin position="272"/>
        <end position="394"/>
    </location>
</feature>
<feature type="compositionally biased region" description="Basic and acidic residues" evidence="13">
    <location>
        <begin position="106"/>
        <end position="128"/>
    </location>
</feature>
<feature type="transmembrane region" description="Helical" evidence="14">
    <location>
        <begin position="880"/>
        <end position="905"/>
    </location>
</feature>
<evidence type="ECO:0000256" key="3">
    <source>
        <dbReference type="ARBA" id="ARBA00022606"/>
    </source>
</evidence>
<feature type="compositionally biased region" description="Low complexity" evidence="13">
    <location>
        <begin position="1450"/>
        <end position="1467"/>
    </location>
</feature>
<feature type="compositionally biased region" description="Polar residues" evidence="13">
    <location>
        <begin position="1008"/>
        <end position="1024"/>
    </location>
</feature>
<keyword evidence="11" id="KW-0407">Ion channel</keyword>
<evidence type="ECO:0000256" key="7">
    <source>
        <dbReference type="ARBA" id="ARBA00023043"/>
    </source>
</evidence>
<evidence type="ECO:0000256" key="2">
    <source>
        <dbReference type="ARBA" id="ARBA00022448"/>
    </source>
</evidence>
<feature type="transmembrane region" description="Helical" evidence="14">
    <location>
        <begin position="1169"/>
        <end position="1190"/>
    </location>
</feature>
<dbReference type="Gene3D" id="1.10.287.70">
    <property type="match status" value="1"/>
</dbReference>
<dbReference type="SUPFAM" id="SSF48403">
    <property type="entry name" value="Ankyrin repeat"/>
    <property type="match status" value="1"/>
</dbReference>
<feature type="region of interest" description="Disordered" evidence="13">
    <location>
        <begin position="1428"/>
        <end position="1470"/>
    </location>
</feature>
<keyword evidence="8" id="KW-0406">Ion transport</keyword>
<dbReference type="Pfam" id="PF00520">
    <property type="entry name" value="Ion_trans"/>
    <property type="match status" value="1"/>
</dbReference>
<feature type="compositionally biased region" description="Polar residues" evidence="13">
    <location>
        <begin position="341"/>
        <end position="367"/>
    </location>
</feature>
<feature type="compositionally biased region" description="Low complexity" evidence="13">
    <location>
        <begin position="25"/>
        <end position="37"/>
    </location>
</feature>
<dbReference type="Proteomes" id="UP001642540">
    <property type="component" value="Unassembled WGS sequence"/>
</dbReference>
<dbReference type="EMBL" id="CAXLJM020000024">
    <property type="protein sequence ID" value="CAL8091613.1"/>
    <property type="molecule type" value="Genomic_DNA"/>
</dbReference>
<comment type="caution">
    <text evidence="16">The sequence shown here is derived from an EMBL/GenBank/DDBJ whole genome shotgun (WGS) entry which is preliminary data.</text>
</comment>
<protein>
    <recommendedName>
        <fullName evidence="15">Ion transport domain-containing protein</fullName>
    </recommendedName>
</protein>
<feature type="domain" description="Ion transport" evidence="15">
    <location>
        <begin position="1068"/>
        <end position="1269"/>
    </location>
</feature>
<dbReference type="Gene3D" id="1.25.40.20">
    <property type="entry name" value="Ankyrin repeat-containing domain"/>
    <property type="match status" value="4"/>
</dbReference>
<feature type="compositionally biased region" description="Polar residues" evidence="13">
    <location>
        <begin position="41"/>
        <end position="56"/>
    </location>
</feature>
<comment type="subcellular location">
    <subcellularLocation>
        <location evidence="1">Membrane</location>
        <topology evidence="1">Multi-pass membrane protein</topology>
    </subcellularLocation>
</comment>
<evidence type="ECO:0000313" key="16">
    <source>
        <dbReference type="EMBL" id="CAL8091613.1"/>
    </source>
</evidence>
<keyword evidence="4 14" id="KW-0812">Transmembrane</keyword>
<keyword evidence="7 12" id="KW-0040">ANK repeat</keyword>
<feature type="compositionally biased region" description="Low complexity" evidence="13">
    <location>
        <begin position="162"/>
        <end position="182"/>
    </location>
</feature>
<feature type="transmembrane region" description="Helical" evidence="14">
    <location>
        <begin position="1063"/>
        <end position="1083"/>
    </location>
</feature>
<feature type="region of interest" description="Disordered" evidence="13">
    <location>
        <begin position="988"/>
        <end position="1056"/>
    </location>
</feature>
<name>A0ABP1Q8P9_9HEXA</name>
<gene>
    <name evidence="16" type="ORF">ODALV1_LOCUS7979</name>
</gene>
<feature type="compositionally biased region" description="Acidic residues" evidence="13">
    <location>
        <begin position="293"/>
        <end position="313"/>
    </location>
</feature>
<keyword evidence="9 14" id="KW-0472">Membrane</keyword>
<evidence type="ECO:0000256" key="9">
    <source>
        <dbReference type="ARBA" id="ARBA00023136"/>
    </source>
</evidence>
<evidence type="ECO:0000313" key="17">
    <source>
        <dbReference type="Proteomes" id="UP001642540"/>
    </source>
</evidence>
<dbReference type="SMART" id="SM00248">
    <property type="entry name" value="ANK"/>
    <property type="match status" value="9"/>
</dbReference>
<evidence type="ECO:0000256" key="5">
    <source>
        <dbReference type="ARBA" id="ARBA00022737"/>
    </source>
</evidence>
<feature type="region of interest" description="Disordered" evidence="13">
    <location>
        <begin position="808"/>
        <end position="837"/>
    </location>
</feature>
<dbReference type="Pfam" id="PF00023">
    <property type="entry name" value="Ank"/>
    <property type="match status" value="1"/>
</dbReference>
<keyword evidence="2" id="KW-0813">Transport</keyword>